<dbReference type="PANTHER" id="PTHR47117:SF10">
    <property type="entry name" value="KINESIN-LIKE PROTEIN KIF1B"/>
    <property type="match status" value="1"/>
</dbReference>
<organism evidence="2 3">
    <name type="scientific">Amblyomma americanum</name>
    <name type="common">Lone star tick</name>
    <dbReference type="NCBI Taxonomy" id="6943"/>
    <lineage>
        <taxon>Eukaryota</taxon>
        <taxon>Metazoa</taxon>
        <taxon>Ecdysozoa</taxon>
        <taxon>Arthropoda</taxon>
        <taxon>Chelicerata</taxon>
        <taxon>Arachnida</taxon>
        <taxon>Acari</taxon>
        <taxon>Parasitiformes</taxon>
        <taxon>Ixodida</taxon>
        <taxon>Ixodoidea</taxon>
        <taxon>Ixodidae</taxon>
        <taxon>Amblyomminae</taxon>
        <taxon>Amblyomma</taxon>
    </lineage>
</organism>
<comment type="caution">
    <text evidence="2">The sequence shown here is derived from an EMBL/GenBank/DDBJ whole genome shotgun (WGS) entry which is preliminary data.</text>
</comment>
<dbReference type="Proteomes" id="UP001321473">
    <property type="component" value="Unassembled WGS sequence"/>
</dbReference>
<dbReference type="AlphaFoldDB" id="A0AAQ4ETZ7"/>
<name>A0AAQ4ETZ7_AMBAM</name>
<evidence type="ECO:0000313" key="3">
    <source>
        <dbReference type="Proteomes" id="UP001321473"/>
    </source>
</evidence>
<dbReference type="InterPro" id="IPR022140">
    <property type="entry name" value="Kinesin-like_KIF1-typ"/>
</dbReference>
<proteinExistence type="predicted"/>
<dbReference type="EMBL" id="JARKHS020011021">
    <property type="protein sequence ID" value="KAK8778190.1"/>
    <property type="molecule type" value="Genomic_DNA"/>
</dbReference>
<protein>
    <recommendedName>
        <fullName evidence="1">Kinesin-like KIF1-type domain-containing protein</fullName>
    </recommendedName>
</protein>
<dbReference type="PANTHER" id="PTHR47117">
    <property type="entry name" value="STAR-RELATED LIPID TRANSFER PROTEIN 9"/>
    <property type="match status" value="1"/>
</dbReference>
<dbReference type="Pfam" id="PF12423">
    <property type="entry name" value="KIF1B"/>
    <property type="match status" value="1"/>
</dbReference>
<gene>
    <name evidence="2" type="ORF">V5799_020469</name>
</gene>
<evidence type="ECO:0000259" key="1">
    <source>
        <dbReference type="Pfam" id="PF12423"/>
    </source>
</evidence>
<feature type="domain" description="Kinesin-like KIF1-type" evidence="1">
    <location>
        <begin position="127"/>
        <end position="175"/>
    </location>
</feature>
<keyword evidence="3" id="KW-1185">Reference proteome</keyword>
<evidence type="ECO:0000313" key="2">
    <source>
        <dbReference type="EMBL" id="KAK8778190.1"/>
    </source>
</evidence>
<accession>A0AAQ4ETZ7</accession>
<sequence length="348" mass="40494">MMHLRDSIPHSTAQHPTDIHFASQDQVYDDIGEEMLLHAFEGLVALEEQYKKEKEEADQQFEQERKVQFQFVLVTDTLYSPLPPDLIPRDDPEEYFDQDRPFPRTLVAVEVQDTKNGATHHWTLAKLRQRLELMREMYHNEAELSPTSPDYNVESSITGGDPFYDRFPWFRLIGRAFVYLSNLLYPVPLVQKVAIVNEKGDVKGYLRVAVQAVIEEQSRLEAYKQDGENNNIVALSQDEEKLPEHLQIGKEFTFRVTVLQAIGISKEYADIFSQFNFLHRHDEAFSTEPLKNTVKGPPPGFFHVQNITVTVTRSFVNYLRCRPIVFEVFGHYQQHPLHRDSRDACQQQ</sequence>
<reference evidence="2 3" key="1">
    <citation type="journal article" date="2023" name="Arcadia Sci">
        <title>De novo assembly of a long-read Amblyomma americanum tick genome.</title>
        <authorList>
            <person name="Chou S."/>
            <person name="Poskanzer K.E."/>
            <person name="Rollins M."/>
            <person name="Thuy-Boun P.S."/>
        </authorList>
    </citation>
    <scope>NUCLEOTIDE SEQUENCE [LARGE SCALE GENOMIC DNA]</scope>
    <source>
        <strain evidence="2">F_SG_1</strain>
        <tissue evidence="2">Salivary glands</tissue>
    </source>
</reference>